<dbReference type="Proteomes" id="UP000282312">
    <property type="component" value="Unassembled WGS sequence"/>
</dbReference>
<dbReference type="OrthoDB" id="9804993at2"/>
<dbReference type="Pfam" id="PF06821">
    <property type="entry name" value="Ser_hydrolase"/>
    <property type="match status" value="1"/>
</dbReference>
<dbReference type="EMBL" id="QGSZ01000315">
    <property type="protein sequence ID" value="RQW97616.1"/>
    <property type="molecule type" value="Genomic_DNA"/>
</dbReference>
<name>A0A3N9WUA8_9ACTN</name>
<reference evidence="1 2" key="1">
    <citation type="submission" date="2018-05" db="EMBL/GenBank/DDBJ databases">
        <title>Micromonospora from Atacama Desert.</title>
        <authorList>
            <person name="Carro L."/>
            <person name="Goodfellow M."/>
            <person name="Klenk H.-P."/>
        </authorList>
    </citation>
    <scope>NUCLEOTIDE SEQUENCE [LARGE SCALE GENOMIC DNA]</scope>
    <source>
        <strain evidence="1 2">LB39</strain>
    </source>
</reference>
<dbReference type="PANTHER" id="PTHR15394">
    <property type="entry name" value="SERINE HYDROLASE RBBP9"/>
    <property type="match status" value="1"/>
</dbReference>
<dbReference type="RefSeq" id="WP_124776448.1">
    <property type="nucleotide sequence ID" value="NZ_JBEZFR010000003.1"/>
</dbReference>
<accession>A0A3N9WUA8</accession>
<evidence type="ECO:0000313" key="2">
    <source>
        <dbReference type="Proteomes" id="UP000282312"/>
    </source>
</evidence>
<organism evidence="1 2">
    <name type="scientific">Micromonospora inaquosa</name>
    <dbReference type="NCBI Taxonomy" id="2203716"/>
    <lineage>
        <taxon>Bacteria</taxon>
        <taxon>Bacillati</taxon>
        <taxon>Actinomycetota</taxon>
        <taxon>Actinomycetes</taxon>
        <taxon>Micromonosporales</taxon>
        <taxon>Micromonosporaceae</taxon>
        <taxon>Micromonospora</taxon>
    </lineage>
</organism>
<comment type="caution">
    <text evidence="1">The sequence shown here is derived from an EMBL/GenBank/DDBJ whole genome shotgun (WGS) entry which is preliminary data.</text>
</comment>
<dbReference type="InterPro" id="IPR029058">
    <property type="entry name" value="AB_hydrolase_fold"/>
</dbReference>
<keyword evidence="1" id="KW-0378">Hydrolase</keyword>
<keyword evidence="2" id="KW-1185">Reference proteome</keyword>
<dbReference type="InterPro" id="IPR010662">
    <property type="entry name" value="RBBP9/YdeN"/>
</dbReference>
<dbReference type="GO" id="GO:0016787">
    <property type="term" value="F:hydrolase activity"/>
    <property type="evidence" value="ECO:0007669"/>
    <property type="project" value="UniProtKB-KW"/>
</dbReference>
<gene>
    <name evidence="1" type="ORF">DLJ59_28890</name>
</gene>
<dbReference type="Gene3D" id="3.40.50.1820">
    <property type="entry name" value="alpha/beta hydrolase"/>
    <property type="match status" value="1"/>
</dbReference>
<dbReference type="SUPFAM" id="SSF53474">
    <property type="entry name" value="alpha/beta-Hydrolases"/>
    <property type="match status" value="1"/>
</dbReference>
<protein>
    <submittedName>
        <fullName evidence="1">Alpha/beta hydrolase</fullName>
    </submittedName>
</protein>
<evidence type="ECO:0000313" key="1">
    <source>
        <dbReference type="EMBL" id="RQW97616.1"/>
    </source>
</evidence>
<sequence>MASDGVPQILVIQGAGAGVHDEWDNKLVDSLRRALGDGYEIRYPLMPDEADPSYATWSAAIRRELAALADGAVVVGHSVGGTILVQTLAEQPPERALGAIVLIAAPFVGTGGWAGDEFEFPPDLGARLSRGVPVHVFHGLRDDTVPPSHADRYAAVIPQAHLHQLSERDHQLNDDLREVAAVIRRDPATVADRVLPRSPLV</sequence>
<dbReference type="AlphaFoldDB" id="A0A3N9WUA8"/>
<proteinExistence type="predicted"/>
<dbReference type="PANTHER" id="PTHR15394:SF3">
    <property type="entry name" value="SERINE HYDROLASE RBBP9"/>
    <property type="match status" value="1"/>
</dbReference>